<accession>A0A2W2DJU8</accession>
<reference evidence="3 4" key="1">
    <citation type="submission" date="2018-01" db="EMBL/GenBank/DDBJ databases">
        <title>Draft genome sequence of Jishengella endophytica.</title>
        <authorList>
            <person name="Sahin N."/>
            <person name="Ay H."/>
            <person name="Saygin H."/>
        </authorList>
    </citation>
    <scope>NUCLEOTIDE SEQUENCE [LARGE SCALE GENOMIC DNA]</scope>
    <source>
        <strain evidence="3 4">DSM 45430</strain>
    </source>
</reference>
<dbReference type="EMBL" id="POTX01000128">
    <property type="protein sequence ID" value="PZF93103.1"/>
    <property type="molecule type" value="Genomic_DNA"/>
</dbReference>
<evidence type="ECO:0000313" key="3">
    <source>
        <dbReference type="EMBL" id="PZF93103.1"/>
    </source>
</evidence>
<feature type="region of interest" description="Disordered" evidence="1">
    <location>
        <begin position="1"/>
        <end position="53"/>
    </location>
</feature>
<gene>
    <name evidence="3" type="ORF">C1I93_18420</name>
</gene>
<dbReference type="AlphaFoldDB" id="A0A2W2DJU8"/>
<keyword evidence="2" id="KW-0472">Membrane</keyword>
<feature type="transmembrane region" description="Helical" evidence="2">
    <location>
        <begin position="57"/>
        <end position="77"/>
    </location>
</feature>
<proteinExistence type="predicted"/>
<comment type="caution">
    <text evidence="3">The sequence shown here is derived from an EMBL/GenBank/DDBJ whole genome shotgun (WGS) entry which is preliminary data.</text>
</comment>
<evidence type="ECO:0000256" key="2">
    <source>
        <dbReference type="SAM" id="Phobius"/>
    </source>
</evidence>
<keyword evidence="2" id="KW-1133">Transmembrane helix</keyword>
<dbReference type="OrthoDB" id="3400986at2"/>
<organism evidence="3 4">
    <name type="scientific">Micromonospora endophytica</name>
    <dbReference type="NCBI Taxonomy" id="515350"/>
    <lineage>
        <taxon>Bacteria</taxon>
        <taxon>Bacillati</taxon>
        <taxon>Actinomycetota</taxon>
        <taxon>Actinomycetes</taxon>
        <taxon>Micromonosporales</taxon>
        <taxon>Micromonosporaceae</taxon>
        <taxon>Micromonospora</taxon>
    </lineage>
</organism>
<keyword evidence="4" id="KW-1185">Reference proteome</keyword>
<feature type="compositionally biased region" description="Low complexity" evidence="1">
    <location>
        <begin position="14"/>
        <end position="24"/>
    </location>
</feature>
<name>A0A2W2DJU8_9ACTN</name>
<protein>
    <submittedName>
        <fullName evidence="3">Uncharacterized protein</fullName>
    </submittedName>
</protein>
<keyword evidence="2" id="KW-0812">Transmembrane</keyword>
<sequence length="177" mass="17915">MLVHPSEGTPVSEQAAPASTSDAPQDPPDAPAPQAEADAPQPPAEPEQRSGGGKKKLLGIVGAIVAIAVVGGLKFGLGTLLAGEDEAAEAKTGDCIAELSADAVGEEQTEVDGAKVVACTDSTAVYNVVGRVDGQTEAQARTGEACDPFFKESDDGYVFSSIKPGSTGYLLCLTKRA</sequence>
<dbReference type="Proteomes" id="UP000248627">
    <property type="component" value="Unassembled WGS sequence"/>
</dbReference>
<evidence type="ECO:0000313" key="4">
    <source>
        <dbReference type="Proteomes" id="UP000248627"/>
    </source>
</evidence>
<evidence type="ECO:0000256" key="1">
    <source>
        <dbReference type="SAM" id="MobiDB-lite"/>
    </source>
</evidence>